<organism evidence="1 2">
    <name type="scientific">Rhynchophorus ferrugineus</name>
    <name type="common">Red palm weevil</name>
    <name type="synonym">Curculio ferrugineus</name>
    <dbReference type="NCBI Taxonomy" id="354439"/>
    <lineage>
        <taxon>Eukaryota</taxon>
        <taxon>Metazoa</taxon>
        <taxon>Ecdysozoa</taxon>
        <taxon>Arthropoda</taxon>
        <taxon>Hexapoda</taxon>
        <taxon>Insecta</taxon>
        <taxon>Pterygota</taxon>
        <taxon>Neoptera</taxon>
        <taxon>Endopterygota</taxon>
        <taxon>Coleoptera</taxon>
        <taxon>Polyphaga</taxon>
        <taxon>Cucujiformia</taxon>
        <taxon>Curculionidae</taxon>
        <taxon>Dryophthorinae</taxon>
        <taxon>Rhynchophorus</taxon>
    </lineage>
</organism>
<dbReference type="Proteomes" id="UP000625711">
    <property type="component" value="Unassembled WGS sequence"/>
</dbReference>
<comment type="caution">
    <text evidence="1">The sequence shown here is derived from an EMBL/GenBank/DDBJ whole genome shotgun (WGS) entry which is preliminary data.</text>
</comment>
<sequence>MFCIEYTEGITEEFTEALLGDSDPPPQHPRRELRQVLRDRHTLAVSSTCLRRICTVRSSFATGQPAGYGRSLWRSHDDGDSEFIAVFFRFLSRRRLDRSPRRQEGEEMIE</sequence>
<keyword evidence="2" id="KW-1185">Reference proteome</keyword>
<reference evidence="1" key="1">
    <citation type="submission" date="2020-08" db="EMBL/GenBank/DDBJ databases">
        <title>Genome sequencing and assembly of the red palm weevil Rhynchophorus ferrugineus.</title>
        <authorList>
            <person name="Dias G.B."/>
            <person name="Bergman C.M."/>
            <person name="Manee M."/>
        </authorList>
    </citation>
    <scope>NUCLEOTIDE SEQUENCE</scope>
    <source>
        <strain evidence="1">AA-2017</strain>
        <tissue evidence="1">Whole larva</tissue>
    </source>
</reference>
<accession>A0A834MJ71</accession>
<gene>
    <name evidence="1" type="ORF">GWI33_006110</name>
</gene>
<dbReference type="EMBL" id="JAACXV010000304">
    <property type="protein sequence ID" value="KAF7280379.1"/>
    <property type="molecule type" value="Genomic_DNA"/>
</dbReference>
<evidence type="ECO:0000313" key="1">
    <source>
        <dbReference type="EMBL" id="KAF7280379.1"/>
    </source>
</evidence>
<name>A0A834MJ71_RHYFE</name>
<protein>
    <submittedName>
        <fullName evidence="1">Uncharacterized protein</fullName>
    </submittedName>
</protein>
<evidence type="ECO:0000313" key="2">
    <source>
        <dbReference type="Proteomes" id="UP000625711"/>
    </source>
</evidence>
<dbReference type="AlphaFoldDB" id="A0A834MJ71"/>
<proteinExistence type="predicted"/>